<comment type="caution">
    <text evidence="2">The sequence shown here is derived from an EMBL/GenBank/DDBJ whole genome shotgun (WGS) entry which is preliminary data.</text>
</comment>
<evidence type="ECO:0000313" key="3">
    <source>
        <dbReference type="Proteomes" id="UP000324222"/>
    </source>
</evidence>
<reference evidence="2 3" key="1">
    <citation type="submission" date="2019-05" db="EMBL/GenBank/DDBJ databases">
        <title>Another draft genome of Portunus trituberculatus and its Hox gene families provides insights of decapod evolution.</title>
        <authorList>
            <person name="Jeong J.-H."/>
            <person name="Song I."/>
            <person name="Kim S."/>
            <person name="Choi T."/>
            <person name="Kim D."/>
            <person name="Ryu S."/>
            <person name="Kim W."/>
        </authorList>
    </citation>
    <scope>NUCLEOTIDE SEQUENCE [LARGE SCALE GENOMIC DNA]</scope>
    <source>
        <tissue evidence="2">Muscle</tissue>
    </source>
</reference>
<organism evidence="2 3">
    <name type="scientific">Portunus trituberculatus</name>
    <name type="common">Swimming crab</name>
    <name type="synonym">Neptunus trituberculatus</name>
    <dbReference type="NCBI Taxonomy" id="210409"/>
    <lineage>
        <taxon>Eukaryota</taxon>
        <taxon>Metazoa</taxon>
        <taxon>Ecdysozoa</taxon>
        <taxon>Arthropoda</taxon>
        <taxon>Crustacea</taxon>
        <taxon>Multicrustacea</taxon>
        <taxon>Malacostraca</taxon>
        <taxon>Eumalacostraca</taxon>
        <taxon>Eucarida</taxon>
        <taxon>Decapoda</taxon>
        <taxon>Pleocyemata</taxon>
        <taxon>Brachyura</taxon>
        <taxon>Eubrachyura</taxon>
        <taxon>Portunoidea</taxon>
        <taxon>Portunidae</taxon>
        <taxon>Portuninae</taxon>
        <taxon>Portunus</taxon>
    </lineage>
</organism>
<feature type="region of interest" description="Disordered" evidence="1">
    <location>
        <begin position="99"/>
        <end position="137"/>
    </location>
</feature>
<keyword evidence="3" id="KW-1185">Reference proteome</keyword>
<evidence type="ECO:0000313" key="2">
    <source>
        <dbReference type="EMBL" id="MPC19307.1"/>
    </source>
</evidence>
<proteinExistence type="predicted"/>
<dbReference type="AlphaFoldDB" id="A0A5B7DDK7"/>
<gene>
    <name evidence="2" type="ORF">E2C01_012219</name>
</gene>
<evidence type="ECO:0000256" key="1">
    <source>
        <dbReference type="SAM" id="MobiDB-lite"/>
    </source>
</evidence>
<dbReference type="Proteomes" id="UP000324222">
    <property type="component" value="Unassembled WGS sequence"/>
</dbReference>
<accession>A0A5B7DDK7</accession>
<sequence>MDEVISGVIWTRAKTCVSLEGRGDSVPPAHAVAVQRRTAPLQHHIFLGETSLHLPTNTTSRQFYLSYQARQGLPGTGGCESWLFYTARHIVLGAVRNTESQASVHRPTPMNQHSEARDARQAPNPRQTGARRTAAII</sequence>
<dbReference type="EMBL" id="VSRR010000759">
    <property type="protein sequence ID" value="MPC19307.1"/>
    <property type="molecule type" value="Genomic_DNA"/>
</dbReference>
<feature type="compositionally biased region" description="Polar residues" evidence="1">
    <location>
        <begin position="99"/>
        <end position="113"/>
    </location>
</feature>
<protein>
    <submittedName>
        <fullName evidence="2">Uncharacterized protein</fullName>
    </submittedName>
</protein>
<name>A0A5B7DDK7_PORTR</name>